<dbReference type="AlphaFoldDB" id="A0A1F8FMI0"/>
<dbReference type="Pfam" id="PF00534">
    <property type="entry name" value="Glycos_transf_1"/>
    <property type="match status" value="1"/>
</dbReference>
<gene>
    <name evidence="4" type="ORF">A3J47_02310</name>
</gene>
<evidence type="ECO:0000259" key="3">
    <source>
        <dbReference type="Pfam" id="PF13439"/>
    </source>
</evidence>
<dbReference type="Gene3D" id="3.40.50.2000">
    <property type="entry name" value="Glycogen Phosphorylase B"/>
    <property type="match status" value="2"/>
</dbReference>
<feature type="domain" description="Glycosyltransferase subfamily 4-like N-terminal" evidence="3">
    <location>
        <begin position="14"/>
        <end position="183"/>
    </location>
</feature>
<dbReference type="Pfam" id="PF13439">
    <property type="entry name" value="Glyco_transf_4"/>
    <property type="match status" value="1"/>
</dbReference>
<dbReference type="PANTHER" id="PTHR46401">
    <property type="entry name" value="GLYCOSYLTRANSFERASE WBBK-RELATED"/>
    <property type="match status" value="1"/>
</dbReference>
<evidence type="ECO:0008006" key="6">
    <source>
        <dbReference type="Google" id="ProtNLM"/>
    </source>
</evidence>
<evidence type="ECO:0000313" key="4">
    <source>
        <dbReference type="EMBL" id="OGN13686.1"/>
    </source>
</evidence>
<feature type="domain" description="Glycosyl transferase family 1" evidence="2">
    <location>
        <begin position="206"/>
        <end position="361"/>
    </location>
</feature>
<dbReference type="InterPro" id="IPR001296">
    <property type="entry name" value="Glyco_trans_1"/>
</dbReference>
<comment type="caution">
    <text evidence="4">The sequence shown here is derived from an EMBL/GenBank/DDBJ whole genome shotgun (WGS) entry which is preliminary data.</text>
</comment>
<dbReference type="Proteomes" id="UP000176581">
    <property type="component" value="Unassembled WGS sequence"/>
</dbReference>
<keyword evidence="1" id="KW-0808">Transferase</keyword>
<organism evidence="4 5">
    <name type="scientific">Candidatus Yanofskybacteria bacterium RIFCSPHIGHO2_02_FULL_43_22</name>
    <dbReference type="NCBI Taxonomy" id="1802681"/>
    <lineage>
        <taxon>Bacteria</taxon>
        <taxon>Candidatus Yanofskyibacteriota</taxon>
    </lineage>
</organism>
<evidence type="ECO:0000256" key="1">
    <source>
        <dbReference type="ARBA" id="ARBA00022679"/>
    </source>
</evidence>
<evidence type="ECO:0000313" key="5">
    <source>
        <dbReference type="Proteomes" id="UP000176581"/>
    </source>
</evidence>
<dbReference type="InterPro" id="IPR028098">
    <property type="entry name" value="Glyco_trans_4-like_N"/>
</dbReference>
<protein>
    <recommendedName>
        <fullName evidence="6">Glycosyl transferase family 1 domain-containing protein</fullName>
    </recommendedName>
</protein>
<dbReference type="SUPFAM" id="SSF53756">
    <property type="entry name" value="UDP-Glycosyltransferase/glycogen phosphorylase"/>
    <property type="match status" value="1"/>
</dbReference>
<dbReference type="GO" id="GO:0016757">
    <property type="term" value="F:glycosyltransferase activity"/>
    <property type="evidence" value="ECO:0007669"/>
    <property type="project" value="InterPro"/>
</dbReference>
<accession>A0A1F8FMI0</accession>
<dbReference type="PANTHER" id="PTHR46401:SF2">
    <property type="entry name" value="GLYCOSYLTRANSFERASE WBBK-RELATED"/>
    <property type="match status" value="1"/>
</dbReference>
<dbReference type="EMBL" id="MGJV01000037">
    <property type="protein sequence ID" value="OGN13686.1"/>
    <property type="molecule type" value="Genomic_DNA"/>
</dbReference>
<proteinExistence type="predicted"/>
<evidence type="ECO:0000259" key="2">
    <source>
        <dbReference type="Pfam" id="PF00534"/>
    </source>
</evidence>
<name>A0A1F8FMI0_9BACT</name>
<reference evidence="4 5" key="1">
    <citation type="journal article" date="2016" name="Nat. Commun.">
        <title>Thousands of microbial genomes shed light on interconnected biogeochemical processes in an aquifer system.</title>
        <authorList>
            <person name="Anantharaman K."/>
            <person name="Brown C.T."/>
            <person name="Hug L.A."/>
            <person name="Sharon I."/>
            <person name="Castelle C.J."/>
            <person name="Probst A.J."/>
            <person name="Thomas B.C."/>
            <person name="Singh A."/>
            <person name="Wilkins M.J."/>
            <person name="Karaoz U."/>
            <person name="Brodie E.L."/>
            <person name="Williams K.H."/>
            <person name="Hubbard S.S."/>
            <person name="Banfield J.F."/>
        </authorList>
    </citation>
    <scope>NUCLEOTIDE SEQUENCE [LARGE SCALE GENOMIC DNA]</scope>
</reference>
<sequence>MKIVLIHDWLVNLGGAERVLIELHKIFPDAPIYTLFYDKKFKAEHLLNADIRPSFLQKFPFINNYYKYAAILMPSAVESFDLSDFDIVISSSVFFSKGLVLRPKTRHICYCYSPARQLWDLHSGYNTTALLRYKLAQHLLRLWDRQAADRVDEFVAISEAVRSRIQKYYKKDAEVIYPPVTIEYGIRNMEQNSKKILHTPYSILHNYYLIVSRLFPHKNIDIAVEAFAKLNLPLVIIGDGPEKKKLLRYCATVQGTGLYPAALRAKNIHFLGFVPDEELPYYYQNCRAFIMPQEEDFGLTPIEAMNFGKPVLALKKGGALETLLEGVTGEFFDDPIPEALADGVRRLNENYRNYRPDLIKSHAKQFSKEIFRKQILKLTN</sequence>